<dbReference type="PROSITE" id="PS50127">
    <property type="entry name" value="UBC_2"/>
    <property type="match status" value="1"/>
</dbReference>
<dbReference type="EMBL" id="HACA01000042">
    <property type="protein sequence ID" value="CDW17403.1"/>
    <property type="molecule type" value="Transcribed_RNA"/>
</dbReference>
<dbReference type="Pfam" id="PF00179">
    <property type="entry name" value="UQ_con"/>
    <property type="match status" value="1"/>
</dbReference>
<sequence>MSRGREEEIAQLFHEDEVYHLDKKGNIVFGTVVRDCEMLNFDDSEDEDEDRMHLKEGEVLVSWYPKYEEKVHLNSSLKLGNRSLMPGDVVRRMDSLGKRSQTGYCREIKVRTSAAIKCSNDRVIYDINSEDLKPIQSFLTNSAVCLGPWVGVIRKVKLNVALAFHDGISRCVVDDNVISTFDDVNDKEQKITLFKRLDYYPGMILTGPLREFEGAEWFSCSDKLKELMSKKPMKFVKVTVLKTQVRELSVNWQCQACVGNESDGIAPDIIQGEDLKRTKILGYFFPCTLQIGDRFFYKIKEEDVILSKSKWLQREREILANEMDGESKPVDSIKLKEFDVKKEEAESKSLSVPNNSINKSNVSISVNKLRRRLKKRNKSVTAELYSNLPSCYSSVIPKIRPGEIVVVEALRTKAEVSVLWQDGSLEEGIDSSELYPIHHLDDKEFFTGEFVVRASDLGGLQSYGVVQHVDYQSRIAKIKWFHTYQIGSDPSPSYVGESEESVYDLRDHPDFNYRPGSVVIKVANFDNEESEGGLGGEVIEVYPNGKVTVWWANKKTTECWPQDLYKVGEYDSDEGELWDDDSDFEGEEKDEVEEDSWVMLTKLVGSGESEKTSESIVSEKCPRVIVFGLFEKIRTSLQKLEENFSEASKPQTSAMLEKLWEIYKDCCVLEKSIGTSYFALEKFANIIDRTSGKLNKVAGNKLAVQDQISRLFNSTSEFQNINAKENSLPSNDEQDIFYENTCRRICSLFKLKLAYVYDVIVEKYGTMVPQLSILEEIQHDKDLDILLSITGLTYDDISPVLPKEEGEHKIEAPQVEKVVVSPPEEVLSPVELQSLPLEAVLNFKNGTFKIEESAPQEHTFKVSLFEPVDPKNFLKFVKKEAKLLSSSLPSGIVLKGYEDRIDLFSAMIKGPSDTPYHDGVFFFDFQLPPDYPKSPPTCFYISFCSDRLNPNLYEEGKVCVSLLGTWSGKGTEIWTPNSNLLQLLLSIQGLILVKEPYFNEAGYESQKFTKHGEENSWMYNEMVVIKIVQSMTRLLISPPPIFKDEILEHINERGDKFVKRWREWLEISSSYHSSNVEGIVLIN</sequence>
<dbReference type="InterPro" id="IPR057734">
    <property type="entry name" value="UBE2O-like_SH3-C"/>
</dbReference>
<dbReference type="SUPFAM" id="SSF54495">
    <property type="entry name" value="UBC-like"/>
    <property type="match status" value="1"/>
</dbReference>
<dbReference type="AlphaFoldDB" id="A0A0K2SV00"/>
<dbReference type="SMART" id="SM00212">
    <property type="entry name" value="UBCc"/>
    <property type="match status" value="1"/>
</dbReference>
<keyword evidence="1" id="KW-0808">Transferase</keyword>
<protein>
    <submittedName>
        <fullName evidence="4">Putative LOC100748178 [Bombus impatiens]</fullName>
    </submittedName>
</protein>
<name>A0A0K2SV00_LEPSM</name>
<evidence type="ECO:0000313" key="4">
    <source>
        <dbReference type="EMBL" id="CDW17403.1"/>
    </source>
</evidence>
<keyword evidence="2" id="KW-0833">Ubl conjugation pathway</keyword>
<dbReference type="PANTHER" id="PTHR46116">
    <property type="entry name" value="(E3-INDEPENDENT) E2 UBIQUITIN-CONJUGATING ENZYME"/>
    <property type="match status" value="1"/>
</dbReference>
<dbReference type="InterPro" id="IPR016135">
    <property type="entry name" value="UBQ-conjugating_enzyme/RWD"/>
</dbReference>
<dbReference type="PANTHER" id="PTHR46116:SF15">
    <property type="entry name" value="(E3-INDEPENDENT) E2 UBIQUITIN-CONJUGATING ENZYME"/>
    <property type="match status" value="1"/>
</dbReference>
<dbReference type="CDD" id="cd23837">
    <property type="entry name" value="UBCc_UBE2O"/>
    <property type="match status" value="1"/>
</dbReference>
<reference evidence="4" key="1">
    <citation type="submission" date="2014-05" db="EMBL/GenBank/DDBJ databases">
        <authorList>
            <person name="Chronopoulou M."/>
        </authorList>
    </citation>
    <scope>NUCLEOTIDE SEQUENCE</scope>
    <source>
        <tissue evidence="4">Whole organism</tissue>
    </source>
</reference>
<proteinExistence type="predicted"/>
<evidence type="ECO:0000256" key="2">
    <source>
        <dbReference type="ARBA" id="ARBA00022786"/>
    </source>
</evidence>
<feature type="domain" description="UBC core" evidence="3">
    <location>
        <begin position="872"/>
        <end position="1032"/>
    </location>
</feature>
<dbReference type="GO" id="GO:0061631">
    <property type="term" value="F:ubiquitin conjugating enzyme activity"/>
    <property type="evidence" value="ECO:0007669"/>
    <property type="project" value="TreeGrafter"/>
</dbReference>
<dbReference type="Gene3D" id="3.10.110.10">
    <property type="entry name" value="Ubiquitin Conjugating Enzyme"/>
    <property type="match status" value="1"/>
</dbReference>
<dbReference type="InterPro" id="IPR057735">
    <property type="entry name" value="UBE2O-like_tSH3-B"/>
</dbReference>
<dbReference type="Pfam" id="PF23046">
    <property type="entry name" value="tSH3-B_UBE2O"/>
    <property type="match status" value="1"/>
</dbReference>
<evidence type="ECO:0000256" key="1">
    <source>
        <dbReference type="ARBA" id="ARBA00022679"/>
    </source>
</evidence>
<accession>A0A0K2SV00</accession>
<evidence type="ECO:0000259" key="3">
    <source>
        <dbReference type="PROSITE" id="PS50127"/>
    </source>
</evidence>
<dbReference type="Pfam" id="PF23043">
    <property type="entry name" value="SH3-B_UBE2O"/>
    <property type="match status" value="1"/>
</dbReference>
<dbReference type="Pfam" id="PF23044">
    <property type="entry name" value="SH3-C_UBE2O"/>
    <property type="match status" value="1"/>
</dbReference>
<dbReference type="InterPro" id="IPR000608">
    <property type="entry name" value="UBC"/>
</dbReference>
<dbReference type="InterPro" id="IPR057733">
    <property type="entry name" value="UBE2O-like_SH3-B"/>
</dbReference>
<dbReference type="OrthoDB" id="47801at2759"/>
<organism evidence="4">
    <name type="scientific">Lepeophtheirus salmonis</name>
    <name type="common">Salmon louse</name>
    <name type="synonym">Caligus salmonis</name>
    <dbReference type="NCBI Taxonomy" id="72036"/>
    <lineage>
        <taxon>Eukaryota</taxon>
        <taxon>Metazoa</taxon>
        <taxon>Ecdysozoa</taxon>
        <taxon>Arthropoda</taxon>
        <taxon>Crustacea</taxon>
        <taxon>Multicrustacea</taxon>
        <taxon>Hexanauplia</taxon>
        <taxon>Copepoda</taxon>
        <taxon>Siphonostomatoida</taxon>
        <taxon>Caligidae</taxon>
        <taxon>Lepeophtheirus</taxon>
    </lineage>
</organism>